<dbReference type="AlphaFoldDB" id="A0A061AVR7"/>
<feature type="region of interest" description="Disordered" evidence="1">
    <location>
        <begin position="1"/>
        <end position="24"/>
    </location>
</feature>
<dbReference type="OrthoDB" id="2520340at2759"/>
<protein>
    <submittedName>
        <fullName evidence="2">RHTO0S06e05204g1_1</fullName>
    </submittedName>
</protein>
<gene>
    <name evidence="2" type="ORF">RHTO0S_06e05204g</name>
</gene>
<reference evidence="2" key="1">
    <citation type="journal article" date="2014" name="Genome Announc.">
        <title>Draft genome sequence of Rhodosporidium toruloides CECT1137, an oleaginous yeast of biotechnological interest.</title>
        <authorList>
            <person name="Morin N."/>
            <person name="Calcas X."/>
            <person name="Devillers H."/>
            <person name="Durrens P."/>
            <person name="Sherman D.J."/>
            <person name="Nicaud J.-M."/>
            <person name="Neuveglise C."/>
        </authorList>
    </citation>
    <scope>NUCLEOTIDE SEQUENCE</scope>
    <source>
        <strain evidence="2">CECT1137</strain>
    </source>
</reference>
<evidence type="ECO:0000256" key="1">
    <source>
        <dbReference type="SAM" id="MobiDB-lite"/>
    </source>
</evidence>
<dbReference type="EMBL" id="LK052941">
    <property type="protein sequence ID" value="CDR41736.1"/>
    <property type="molecule type" value="Genomic_DNA"/>
</dbReference>
<proteinExistence type="predicted"/>
<name>A0A061AVR7_RHOTO</name>
<evidence type="ECO:0000313" key="2">
    <source>
        <dbReference type="EMBL" id="CDR41736.1"/>
    </source>
</evidence>
<organism evidence="2">
    <name type="scientific">Rhodotorula toruloides</name>
    <name type="common">Yeast</name>
    <name type="synonym">Rhodosporidium toruloides</name>
    <dbReference type="NCBI Taxonomy" id="5286"/>
    <lineage>
        <taxon>Eukaryota</taxon>
        <taxon>Fungi</taxon>
        <taxon>Dikarya</taxon>
        <taxon>Basidiomycota</taxon>
        <taxon>Pucciniomycotina</taxon>
        <taxon>Microbotryomycetes</taxon>
        <taxon>Sporidiobolales</taxon>
        <taxon>Sporidiobolaceae</taxon>
        <taxon>Rhodotorula</taxon>
    </lineage>
</organism>
<sequence length="499" mass="55678">MASLDFSSPASLPDMPAPPPSPSHFDRLPTELLKHIVVLVHQQDKVFGKGGVRRSSTRPDPEDVLYTGEARAPEPGAFSWWYGRGVHALSLLNKRLRELCLPVLLPTAKPAHFVSAFFIFGRVPQAILDGIQRIDLRTSNESDFVATAAALSKLKNVDTLELFVDDRLPLHPQYHYSEGVSDVGEPARALAKEAFGRTSSQISSLVLHEPGYRAFEDTIIPLFARTDSLRCLKFRDFGQALFNTARDVPAASLRKIARDYASLTHLDLSGADSIYFGHLTRNAPWTDAGQFSSLRTFQANATTFSVFTFIERAMPKLEVLKIEFTQSYSSLDQLDGTWTLPSLKRLQIIGPSKMTAVLAHLHLPALGLLKIALVRAENQEIDCSRLFTADTLLPQHVDMHFAVDTSLRVKNAEAVDAWCERHGIRLVHFSSNIFYPYSPAPPPQYDDEALEDVGDAIDAALRHAVLRKQRLLEFKDADGLQELAALVKPLREREFIEDM</sequence>
<accession>A0A061AVR7</accession>